<organism evidence="3 4">
    <name type="scientific">Microvirga tunisiensis</name>
    <dbReference type="NCBI Taxonomy" id="2108360"/>
    <lineage>
        <taxon>Bacteria</taxon>
        <taxon>Pseudomonadati</taxon>
        <taxon>Pseudomonadota</taxon>
        <taxon>Alphaproteobacteria</taxon>
        <taxon>Hyphomicrobiales</taxon>
        <taxon>Methylobacteriaceae</taxon>
        <taxon>Microvirga</taxon>
    </lineage>
</organism>
<comment type="caution">
    <text evidence="1">Lacks conserved residue(s) required for the propagation of feature annotation.</text>
</comment>
<dbReference type="RefSeq" id="WP_152711442.1">
    <property type="nucleotide sequence ID" value="NZ_VOSK01000029.1"/>
</dbReference>
<evidence type="ECO:0000259" key="2">
    <source>
        <dbReference type="PROSITE" id="PS50110"/>
    </source>
</evidence>
<dbReference type="PROSITE" id="PS50110">
    <property type="entry name" value="RESPONSE_REGULATORY"/>
    <property type="match status" value="1"/>
</dbReference>
<dbReference type="GO" id="GO:0000160">
    <property type="term" value="P:phosphorelay signal transduction system"/>
    <property type="evidence" value="ECO:0007669"/>
    <property type="project" value="InterPro"/>
</dbReference>
<dbReference type="InterPro" id="IPR011006">
    <property type="entry name" value="CheY-like_superfamily"/>
</dbReference>
<name>A0A5N7MFP3_9HYPH</name>
<feature type="domain" description="Response regulatory" evidence="2">
    <location>
        <begin position="43"/>
        <end position="152"/>
    </location>
</feature>
<gene>
    <name evidence="3" type="ORF">FS320_10635</name>
</gene>
<evidence type="ECO:0000313" key="4">
    <source>
        <dbReference type="Proteomes" id="UP000403266"/>
    </source>
</evidence>
<dbReference type="OrthoDB" id="7210814at2"/>
<protein>
    <submittedName>
        <fullName evidence="3">Response regulator</fullName>
    </submittedName>
</protein>
<dbReference type="AlphaFoldDB" id="A0A5N7MFP3"/>
<dbReference type="SUPFAM" id="SSF52172">
    <property type="entry name" value="CheY-like"/>
    <property type="match status" value="1"/>
</dbReference>
<dbReference type="CDD" id="cd00156">
    <property type="entry name" value="REC"/>
    <property type="match status" value="1"/>
</dbReference>
<evidence type="ECO:0000256" key="1">
    <source>
        <dbReference type="PROSITE-ProRule" id="PRU00169"/>
    </source>
</evidence>
<proteinExistence type="predicted"/>
<keyword evidence="4" id="KW-1185">Reference proteome</keyword>
<evidence type="ECO:0000313" key="3">
    <source>
        <dbReference type="EMBL" id="MPR25677.1"/>
    </source>
</evidence>
<dbReference type="InterPro" id="IPR001789">
    <property type="entry name" value="Sig_transdc_resp-reg_receiver"/>
</dbReference>
<comment type="caution">
    <text evidence="3">The sequence shown here is derived from an EMBL/GenBank/DDBJ whole genome shotgun (WGS) entry which is preliminary data.</text>
</comment>
<sequence>MAGNRYFNGYATAATMLVSNMAGPSRRAARHREAVMSRNEHERILVVDDNPIFRETLVSWLRAADYDVVAADSGQRAFFMLRDWQRPIGWLYTRATLPGLIDGWILADEYHDTHVGRAVIIAAPQPRGSREGDIILGQPSPRVVLESIRQVITGGMNVPAAAEIDCGPQQQAA</sequence>
<dbReference type="Gene3D" id="3.40.50.2300">
    <property type="match status" value="1"/>
</dbReference>
<reference evidence="3 4" key="1">
    <citation type="journal article" date="2019" name="Syst. Appl. Microbiol.">
        <title>Microvirga tunisiensis sp. nov., a root nodule symbiotic bacterium isolated from Lupinus micranthus and L. luteus grown in Northern Tunisia.</title>
        <authorList>
            <person name="Msaddak A."/>
            <person name="Rejili M."/>
            <person name="Duran D."/>
            <person name="Mars M."/>
            <person name="Palacios J.M."/>
            <person name="Ruiz-Argueso T."/>
            <person name="Rey L."/>
            <person name="Imperial J."/>
        </authorList>
    </citation>
    <scope>NUCLEOTIDE SEQUENCE [LARGE SCALE GENOMIC DNA]</scope>
    <source>
        <strain evidence="3 4">Lmie10</strain>
    </source>
</reference>
<dbReference type="Proteomes" id="UP000403266">
    <property type="component" value="Unassembled WGS sequence"/>
</dbReference>
<dbReference type="EMBL" id="VOSK01000029">
    <property type="protein sequence ID" value="MPR25677.1"/>
    <property type="molecule type" value="Genomic_DNA"/>
</dbReference>
<accession>A0A5N7MFP3</accession>